<keyword evidence="2" id="KW-1185">Reference proteome</keyword>
<evidence type="ECO:0000313" key="1">
    <source>
        <dbReference type="EMBL" id="EJD35411.1"/>
    </source>
</evidence>
<dbReference type="AlphaFoldDB" id="J0WRQ4"/>
<dbReference type="KEGG" id="adl:AURDEDRAFT_130643"/>
<protein>
    <submittedName>
        <fullName evidence="1">Uncharacterized protein</fullName>
    </submittedName>
</protein>
<accession>J0WRQ4</accession>
<sequence>MVDPAPPEVIVSVAIVHIHIINPQGLLRTVTANMLASERDAIGYFCTQPWVLADTRFHPPEFGQAVRAATALACRLRPVILWASTGYSLNLQHQLQEIGDLFEKLVPVAMALRRDGPPAEIHDPPGMHPAPAFAAPVTAPIYRAVIAYTLHDWVAQSRLTQAPLYMALHRVAVRVATGPQYADEAYIPFLIRRLEEAV</sequence>
<name>J0WRQ4_AURST</name>
<dbReference type="InParanoid" id="J0WRQ4"/>
<evidence type="ECO:0000313" key="2">
    <source>
        <dbReference type="Proteomes" id="UP000006514"/>
    </source>
</evidence>
<reference evidence="2" key="1">
    <citation type="journal article" date="2012" name="Science">
        <title>The Paleozoic origin of enzymatic lignin decomposition reconstructed from 31 fungal genomes.</title>
        <authorList>
            <person name="Floudas D."/>
            <person name="Binder M."/>
            <person name="Riley R."/>
            <person name="Barry K."/>
            <person name="Blanchette R.A."/>
            <person name="Henrissat B."/>
            <person name="Martinez A.T."/>
            <person name="Otillar R."/>
            <person name="Spatafora J.W."/>
            <person name="Yadav J.S."/>
            <person name="Aerts A."/>
            <person name="Benoit I."/>
            <person name="Boyd A."/>
            <person name="Carlson A."/>
            <person name="Copeland A."/>
            <person name="Coutinho P.M."/>
            <person name="de Vries R.P."/>
            <person name="Ferreira P."/>
            <person name="Findley K."/>
            <person name="Foster B."/>
            <person name="Gaskell J."/>
            <person name="Glotzer D."/>
            <person name="Gorecki P."/>
            <person name="Heitman J."/>
            <person name="Hesse C."/>
            <person name="Hori C."/>
            <person name="Igarashi K."/>
            <person name="Jurgens J.A."/>
            <person name="Kallen N."/>
            <person name="Kersten P."/>
            <person name="Kohler A."/>
            <person name="Kuees U."/>
            <person name="Kumar T.K.A."/>
            <person name="Kuo A."/>
            <person name="LaButti K."/>
            <person name="Larrondo L.F."/>
            <person name="Lindquist E."/>
            <person name="Ling A."/>
            <person name="Lombard V."/>
            <person name="Lucas S."/>
            <person name="Lundell T."/>
            <person name="Martin R."/>
            <person name="McLaughlin D.J."/>
            <person name="Morgenstern I."/>
            <person name="Morin E."/>
            <person name="Murat C."/>
            <person name="Nagy L.G."/>
            <person name="Nolan M."/>
            <person name="Ohm R.A."/>
            <person name="Patyshakuliyeva A."/>
            <person name="Rokas A."/>
            <person name="Ruiz-Duenas F.J."/>
            <person name="Sabat G."/>
            <person name="Salamov A."/>
            <person name="Samejima M."/>
            <person name="Schmutz J."/>
            <person name="Slot J.C."/>
            <person name="St John F."/>
            <person name="Stenlid J."/>
            <person name="Sun H."/>
            <person name="Sun S."/>
            <person name="Syed K."/>
            <person name="Tsang A."/>
            <person name="Wiebenga A."/>
            <person name="Young D."/>
            <person name="Pisabarro A."/>
            <person name="Eastwood D.C."/>
            <person name="Martin F."/>
            <person name="Cullen D."/>
            <person name="Grigoriev I.V."/>
            <person name="Hibbett D.S."/>
        </authorList>
    </citation>
    <scope>NUCLEOTIDE SEQUENCE [LARGE SCALE GENOMIC DNA]</scope>
    <source>
        <strain evidence="2">TFB10046</strain>
    </source>
</reference>
<gene>
    <name evidence="1" type="ORF">AURDEDRAFT_130643</name>
</gene>
<dbReference type="EMBL" id="JH687891">
    <property type="protein sequence ID" value="EJD35411.1"/>
    <property type="molecule type" value="Genomic_DNA"/>
</dbReference>
<proteinExistence type="predicted"/>
<organism evidence="1 2">
    <name type="scientific">Auricularia subglabra (strain TFB-10046 / SS5)</name>
    <name type="common">White-rot fungus</name>
    <name type="synonym">Auricularia delicata (strain TFB10046)</name>
    <dbReference type="NCBI Taxonomy" id="717982"/>
    <lineage>
        <taxon>Eukaryota</taxon>
        <taxon>Fungi</taxon>
        <taxon>Dikarya</taxon>
        <taxon>Basidiomycota</taxon>
        <taxon>Agaricomycotina</taxon>
        <taxon>Agaricomycetes</taxon>
        <taxon>Auriculariales</taxon>
        <taxon>Auriculariaceae</taxon>
        <taxon>Auricularia</taxon>
    </lineage>
</organism>
<dbReference type="Proteomes" id="UP000006514">
    <property type="component" value="Unassembled WGS sequence"/>
</dbReference>